<dbReference type="PANTHER" id="PTHR43433:SF4">
    <property type="entry name" value="NON-HEME CHLOROPEROXIDASE-RELATED"/>
    <property type="match status" value="1"/>
</dbReference>
<evidence type="ECO:0000313" key="3">
    <source>
        <dbReference type="EMBL" id="EYD76304.1"/>
    </source>
</evidence>
<keyword evidence="3" id="KW-0575">Peroxidase</keyword>
<gene>
    <name evidence="3" type="ORF">Rumeso_02114</name>
</gene>
<sequence>MPRIDAADGTALHVKDWGSGKPVVLIHGWPLNADSWEHQALNLARAGHRVVAYDRRGFGRSEQPWDGYDYDTLSDDLAAIIDGLSLQDAAIVGFSMGGGEVARYMSRHQGKGVRKAALLGSIAPYLVQAPDNPDGAPKEVLQGMQQQIEKDRPEFLKGFFKQFYGQGLISGVSEGILHWSLHMALLASPRATIACIDAWQEDFRPDMAAFDVPTLVIHGTSDAIVPIDPTGRTAARMIPQAQFKEYDGAPHGFLASHAERATQDLLDFLA</sequence>
<dbReference type="STRING" id="442562.Rumeso_02114"/>
<dbReference type="InterPro" id="IPR029058">
    <property type="entry name" value="AB_hydrolase_fold"/>
</dbReference>
<dbReference type="SUPFAM" id="SSF53474">
    <property type="entry name" value="alpha/beta-Hydrolases"/>
    <property type="match status" value="1"/>
</dbReference>
<dbReference type="EC" id="1.11.1.10" evidence="3"/>
<comment type="similarity">
    <text evidence="1">Belongs to the AB hydrolase superfamily. Bacterial non-heme haloperoxidase / perhydrolase family.</text>
</comment>
<dbReference type="FunFam" id="3.40.50.1820:FF:000205">
    <property type="entry name" value="Non-haem bromoperoxidase BPO-A2"/>
    <property type="match status" value="1"/>
</dbReference>
<organism evidence="3 4">
    <name type="scientific">Rubellimicrobium mesophilum DSM 19309</name>
    <dbReference type="NCBI Taxonomy" id="442562"/>
    <lineage>
        <taxon>Bacteria</taxon>
        <taxon>Pseudomonadati</taxon>
        <taxon>Pseudomonadota</taxon>
        <taxon>Alphaproteobacteria</taxon>
        <taxon>Rhodobacterales</taxon>
        <taxon>Roseobacteraceae</taxon>
        <taxon>Rubellimicrobium</taxon>
    </lineage>
</organism>
<dbReference type="PANTHER" id="PTHR43433">
    <property type="entry name" value="HYDROLASE, ALPHA/BETA FOLD FAMILY PROTEIN"/>
    <property type="match status" value="1"/>
</dbReference>
<dbReference type="Pfam" id="PF00561">
    <property type="entry name" value="Abhydrolase_1"/>
    <property type="match status" value="1"/>
</dbReference>
<keyword evidence="4" id="KW-1185">Reference proteome</keyword>
<dbReference type="InterPro" id="IPR000073">
    <property type="entry name" value="AB_hydrolase_1"/>
</dbReference>
<dbReference type="InterPro" id="IPR000639">
    <property type="entry name" value="Epox_hydrolase-like"/>
</dbReference>
<comment type="caution">
    <text evidence="3">The sequence shown here is derived from an EMBL/GenBank/DDBJ whole genome shotgun (WGS) entry which is preliminary data.</text>
</comment>
<protein>
    <submittedName>
        <fullName evidence="3">Non-heme chloroperoxidase</fullName>
        <ecNumber evidence="3">1.11.1.10</ecNumber>
    </submittedName>
</protein>
<proteinExistence type="inferred from homology"/>
<dbReference type="InterPro" id="IPR050471">
    <property type="entry name" value="AB_hydrolase"/>
</dbReference>
<dbReference type="GO" id="GO:0016691">
    <property type="term" value="F:chloride peroxidase activity"/>
    <property type="evidence" value="ECO:0007669"/>
    <property type="project" value="UniProtKB-EC"/>
</dbReference>
<dbReference type="Proteomes" id="UP000019666">
    <property type="component" value="Unassembled WGS sequence"/>
</dbReference>
<dbReference type="HOGENOM" id="CLU_020336_12_3_5"/>
<keyword evidence="3" id="KW-0560">Oxidoreductase</keyword>
<dbReference type="PRINTS" id="PR00111">
    <property type="entry name" value="ABHYDROLASE"/>
</dbReference>
<dbReference type="RefSeq" id="WP_037283296.1">
    <property type="nucleotide sequence ID" value="NZ_KK088616.1"/>
</dbReference>
<dbReference type="PATRIC" id="fig|442562.3.peg.2086"/>
<reference evidence="3 4" key="1">
    <citation type="submission" date="2013-02" db="EMBL/GenBank/DDBJ databases">
        <authorList>
            <person name="Fiebig A."/>
            <person name="Goeker M."/>
            <person name="Klenk H.-P.P."/>
        </authorList>
    </citation>
    <scope>NUCLEOTIDE SEQUENCE [LARGE SCALE GENOMIC DNA]</scope>
    <source>
        <strain evidence="3 4">DSM 19309</strain>
    </source>
</reference>
<evidence type="ECO:0000259" key="2">
    <source>
        <dbReference type="Pfam" id="PF00561"/>
    </source>
</evidence>
<dbReference type="EMBL" id="AOSK01000052">
    <property type="protein sequence ID" value="EYD76304.1"/>
    <property type="molecule type" value="Genomic_DNA"/>
</dbReference>
<dbReference type="OrthoDB" id="9804723at2"/>
<name>A0A017HRB3_9RHOB</name>
<feature type="domain" description="AB hydrolase-1" evidence="2">
    <location>
        <begin position="21"/>
        <end position="254"/>
    </location>
</feature>
<evidence type="ECO:0000313" key="4">
    <source>
        <dbReference type="Proteomes" id="UP000019666"/>
    </source>
</evidence>
<dbReference type="PRINTS" id="PR00412">
    <property type="entry name" value="EPOXHYDRLASE"/>
</dbReference>
<dbReference type="AlphaFoldDB" id="A0A017HRB3"/>
<accession>A0A017HRB3</accession>
<dbReference type="Gene3D" id="3.40.50.1820">
    <property type="entry name" value="alpha/beta hydrolase"/>
    <property type="match status" value="1"/>
</dbReference>
<evidence type="ECO:0000256" key="1">
    <source>
        <dbReference type="ARBA" id="ARBA00038128"/>
    </source>
</evidence>